<dbReference type="InterPro" id="IPR036291">
    <property type="entry name" value="NAD(P)-bd_dom_sf"/>
</dbReference>
<evidence type="ECO:0000313" key="3">
    <source>
        <dbReference type="EMBL" id="KZN94841.1"/>
    </source>
</evidence>
<evidence type="ECO:0000313" key="4">
    <source>
        <dbReference type="Proteomes" id="UP000076476"/>
    </source>
</evidence>
<organism evidence="3 4">
    <name type="scientific">Aeribacillus pallidus</name>
    <dbReference type="NCBI Taxonomy" id="33936"/>
    <lineage>
        <taxon>Bacteria</taxon>
        <taxon>Bacillati</taxon>
        <taxon>Bacillota</taxon>
        <taxon>Bacilli</taxon>
        <taxon>Bacillales</taxon>
        <taxon>Bacillaceae</taxon>
        <taxon>Aeribacillus</taxon>
    </lineage>
</organism>
<protein>
    <submittedName>
        <fullName evidence="3">3-ketoacyl-ACP reductase</fullName>
    </submittedName>
</protein>
<dbReference type="NCBIfam" id="NF005559">
    <property type="entry name" value="PRK07231.1"/>
    <property type="match status" value="1"/>
</dbReference>
<comment type="similarity">
    <text evidence="1">Belongs to the short-chain dehydrogenases/reductases (SDR) family.</text>
</comment>
<dbReference type="OrthoDB" id="9803333at2"/>
<name>A0A165WBD4_9BACI</name>
<evidence type="ECO:0000256" key="2">
    <source>
        <dbReference type="ARBA" id="ARBA00023002"/>
    </source>
</evidence>
<dbReference type="STRING" id="33936.AZI98_17790"/>
<dbReference type="PANTHER" id="PTHR24321">
    <property type="entry name" value="DEHYDROGENASES, SHORT CHAIN"/>
    <property type="match status" value="1"/>
</dbReference>
<dbReference type="Pfam" id="PF13561">
    <property type="entry name" value="adh_short_C2"/>
    <property type="match status" value="1"/>
</dbReference>
<dbReference type="PRINTS" id="PR00081">
    <property type="entry name" value="GDHRDH"/>
</dbReference>
<dbReference type="PANTHER" id="PTHR24321:SF8">
    <property type="entry name" value="ESTRADIOL 17-BETA-DEHYDROGENASE 8-RELATED"/>
    <property type="match status" value="1"/>
</dbReference>
<dbReference type="PROSITE" id="PS00061">
    <property type="entry name" value="ADH_SHORT"/>
    <property type="match status" value="1"/>
</dbReference>
<dbReference type="SUPFAM" id="SSF51735">
    <property type="entry name" value="NAD(P)-binding Rossmann-fold domains"/>
    <property type="match status" value="1"/>
</dbReference>
<accession>A0A165WBD4</accession>
<dbReference type="GO" id="GO:0016491">
    <property type="term" value="F:oxidoreductase activity"/>
    <property type="evidence" value="ECO:0007669"/>
    <property type="project" value="UniProtKB-KW"/>
</dbReference>
<reference evidence="3 4" key="1">
    <citation type="submission" date="2016-04" db="EMBL/GenBank/DDBJ databases">
        <title>Draft genome sequence of Aeribacillus pallidus 8m3 from petroleum reservoir.</title>
        <authorList>
            <person name="Poltaraus A.B."/>
            <person name="Nazina T.N."/>
            <person name="Tourova T.P."/>
            <person name="Malakho S.M."/>
            <person name="Korshunova A.V."/>
            <person name="Sokolova D.S."/>
        </authorList>
    </citation>
    <scope>NUCLEOTIDE SEQUENCE [LARGE SCALE GENOMIC DNA]</scope>
    <source>
        <strain evidence="3 4">8m3</strain>
    </source>
</reference>
<dbReference type="InterPro" id="IPR002347">
    <property type="entry name" value="SDR_fam"/>
</dbReference>
<keyword evidence="2" id="KW-0560">Oxidoreductase</keyword>
<gene>
    <name evidence="3" type="ORF">AZI98_17790</name>
</gene>
<proteinExistence type="inferred from homology"/>
<dbReference type="Proteomes" id="UP000076476">
    <property type="component" value="Unassembled WGS sequence"/>
</dbReference>
<keyword evidence="4" id="KW-1185">Reference proteome</keyword>
<sequence>MVFAGKTVIITGGAQGIGKAIVSAYAKEGATVVIADVNEQKGKETAEEYGATFIKTDVKNHKDVIQLIETVKHTTGRIDIVINNAGVSRFKSLYELTVEEWDDILQTNLRSVFLFAKESAKYMRENERGGSIINIASTRAFMSEKDSEAYAASKGGIVALTHALAISLGEDKIRVNCISPGWIETNNYELLTERDHLQHPAKRVGKPDDIARACLFLTHPDNDFITGENIIIDGGMTKKMIYEE</sequence>
<dbReference type="GeneID" id="301126017"/>
<dbReference type="InterPro" id="IPR020904">
    <property type="entry name" value="Sc_DH/Rdtase_CS"/>
</dbReference>
<dbReference type="AlphaFoldDB" id="A0A165WBD4"/>
<comment type="caution">
    <text evidence="3">The sequence shown here is derived from an EMBL/GenBank/DDBJ whole genome shotgun (WGS) entry which is preliminary data.</text>
</comment>
<dbReference type="PRINTS" id="PR00080">
    <property type="entry name" value="SDRFAMILY"/>
</dbReference>
<dbReference type="FunFam" id="3.40.50.720:FF:000084">
    <property type="entry name" value="Short-chain dehydrogenase reductase"/>
    <property type="match status" value="1"/>
</dbReference>
<dbReference type="EMBL" id="LWBR01000075">
    <property type="protein sequence ID" value="KZN94841.1"/>
    <property type="molecule type" value="Genomic_DNA"/>
</dbReference>
<dbReference type="GO" id="GO:0008206">
    <property type="term" value="P:bile acid metabolic process"/>
    <property type="evidence" value="ECO:0007669"/>
    <property type="project" value="UniProtKB-ARBA"/>
</dbReference>
<evidence type="ECO:0000256" key="1">
    <source>
        <dbReference type="ARBA" id="ARBA00006484"/>
    </source>
</evidence>
<dbReference type="Gene3D" id="3.40.50.720">
    <property type="entry name" value="NAD(P)-binding Rossmann-like Domain"/>
    <property type="match status" value="1"/>
</dbReference>
<dbReference type="RefSeq" id="WP_063389589.1">
    <property type="nucleotide sequence ID" value="NZ_LWBR01000075.1"/>
</dbReference>